<evidence type="ECO:0000313" key="6">
    <source>
        <dbReference type="EMBL" id="PAP95646.1"/>
    </source>
</evidence>
<keyword evidence="3" id="KW-0804">Transcription</keyword>
<dbReference type="SMART" id="SM00346">
    <property type="entry name" value="HTH_ICLR"/>
    <property type="match status" value="1"/>
</dbReference>
<keyword evidence="7" id="KW-1185">Reference proteome</keyword>
<keyword evidence="1" id="KW-0805">Transcription regulation</keyword>
<dbReference type="SUPFAM" id="SSF55781">
    <property type="entry name" value="GAF domain-like"/>
    <property type="match status" value="1"/>
</dbReference>
<dbReference type="PROSITE" id="PS51077">
    <property type="entry name" value="HTH_ICLR"/>
    <property type="match status" value="1"/>
</dbReference>
<comment type="caution">
    <text evidence="6">The sequence shown here is derived from an EMBL/GenBank/DDBJ whole genome shotgun (WGS) entry which is preliminary data.</text>
</comment>
<dbReference type="InterPro" id="IPR036390">
    <property type="entry name" value="WH_DNA-bd_sf"/>
</dbReference>
<dbReference type="InterPro" id="IPR014757">
    <property type="entry name" value="Tscrpt_reg_IclR_C"/>
</dbReference>
<dbReference type="InterPro" id="IPR050707">
    <property type="entry name" value="HTH_MetabolicPath_Reg"/>
</dbReference>
<protein>
    <recommendedName>
        <fullName evidence="8">IclR family transcriptional regulator</fullName>
    </recommendedName>
</protein>
<dbReference type="GO" id="GO:0003700">
    <property type="term" value="F:DNA-binding transcription factor activity"/>
    <property type="evidence" value="ECO:0007669"/>
    <property type="project" value="TreeGrafter"/>
</dbReference>
<dbReference type="GO" id="GO:0003677">
    <property type="term" value="F:DNA binding"/>
    <property type="evidence" value="ECO:0007669"/>
    <property type="project" value="UniProtKB-KW"/>
</dbReference>
<accession>A0A271KIV7</accession>
<feature type="domain" description="IclR-ED" evidence="5">
    <location>
        <begin position="82"/>
        <end position="263"/>
    </location>
</feature>
<dbReference type="AlphaFoldDB" id="A0A271KIV7"/>
<dbReference type="Proteomes" id="UP000215931">
    <property type="component" value="Unassembled WGS sequence"/>
</dbReference>
<dbReference type="Gene3D" id="3.30.450.40">
    <property type="match status" value="1"/>
</dbReference>
<dbReference type="PANTHER" id="PTHR30136:SF24">
    <property type="entry name" value="HTH-TYPE TRANSCRIPTIONAL REPRESSOR ALLR"/>
    <property type="match status" value="1"/>
</dbReference>
<dbReference type="PANTHER" id="PTHR30136">
    <property type="entry name" value="HELIX-TURN-HELIX TRANSCRIPTIONAL REGULATOR, ICLR FAMILY"/>
    <property type="match status" value="1"/>
</dbReference>
<evidence type="ECO:0000256" key="1">
    <source>
        <dbReference type="ARBA" id="ARBA00023015"/>
    </source>
</evidence>
<dbReference type="SUPFAM" id="SSF46785">
    <property type="entry name" value="Winged helix' DNA-binding domain"/>
    <property type="match status" value="1"/>
</dbReference>
<evidence type="ECO:0000259" key="5">
    <source>
        <dbReference type="PROSITE" id="PS51078"/>
    </source>
</evidence>
<proteinExistence type="predicted"/>
<evidence type="ECO:0000313" key="7">
    <source>
        <dbReference type="Proteomes" id="UP000215931"/>
    </source>
</evidence>
<dbReference type="Gene3D" id="1.10.10.10">
    <property type="entry name" value="Winged helix-like DNA-binding domain superfamily/Winged helix DNA-binding domain"/>
    <property type="match status" value="1"/>
</dbReference>
<evidence type="ECO:0000256" key="3">
    <source>
        <dbReference type="ARBA" id="ARBA00023163"/>
    </source>
</evidence>
<organism evidence="6 7">
    <name type="scientific">Mesorhizobium wenxiniae</name>
    <dbReference type="NCBI Taxonomy" id="2014805"/>
    <lineage>
        <taxon>Bacteria</taxon>
        <taxon>Pseudomonadati</taxon>
        <taxon>Pseudomonadota</taxon>
        <taxon>Alphaproteobacteria</taxon>
        <taxon>Hyphomicrobiales</taxon>
        <taxon>Phyllobacteriaceae</taxon>
        <taxon>Mesorhizobium</taxon>
    </lineage>
</organism>
<sequence>MRVLARKREMTDQADTRYTVDSVDRAISLLQTVAGEADLGVSEIARRSGDSKARAFRLLQTLVRRGLLARSSDGKGYRLGLAALMLGHAASEQMDLIRIAHPVLEELGQEIGETTQLRIRDDQESLCVAKWEPKRDLRVNAIVGRRRPLHAGSSKAFLAHMDDKEREAILSGPLKRFTKKTVTDPRLLRGGLEQIRKAKFFVSRGEINDDLISITAPVFVAPGKIIAALNIAAPENRVPEERISELGDMVARAAHRISAALGFRSPANEMAS</sequence>
<dbReference type="EMBL" id="NPKH01000018">
    <property type="protein sequence ID" value="PAP95646.1"/>
    <property type="molecule type" value="Genomic_DNA"/>
</dbReference>
<keyword evidence="2" id="KW-0238">DNA-binding</keyword>
<dbReference type="InterPro" id="IPR036388">
    <property type="entry name" value="WH-like_DNA-bd_sf"/>
</dbReference>
<reference evidence="6 7" key="1">
    <citation type="submission" date="2017-08" db="EMBL/GenBank/DDBJ databases">
        <title>Mesorhizobium wenxinae sp. nov., a novel rhizobial species isolated from root nodules of chickpea (Cicer arietinum L.).</title>
        <authorList>
            <person name="Zhang J."/>
        </authorList>
    </citation>
    <scope>NUCLEOTIDE SEQUENCE [LARGE SCALE GENOMIC DNA]</scope>
    <source>
        <strain evidence="7">WYCCWR 10019</strain>
    </source>
</reference>
<dbReference type="InterPro" id="IPR029016">
    <property type="entry name" value="GAF-like_dom_sf"/>
</dbReference>
<name>A0A271KIV7_9HYPH</name>
<dbReference type="Pfam" id="PF01614">
    <property type="entry name" value="IclR_C"/>
    <property type="match status" value="1"/>
</dbReference>
<dbReference type="Pfam" id="PF09339">
    <property type="entry name" value="HTH_IclR"/>
    <property type="match status" value="1"/>
</dbReference>
<gene>
    <name evidence="6" type="ORF">CIT31_09880</name>
</gene>
<dbReference type="InterPro" id="IPR005471">
    <property type="entry name" value="Tscrpt_reg_IclR_N"/>
</dbReference>
<dbReference type="GO" id="GO:0045892">
    <property type="term" value="P:negative regulation of DNA-templated transcription"/>
    <property type="evidence" value="ECO:0007669"/>
    <property type="project" value="TreeGrafter"/>
</dbReference>
<dbReference type="PROSITE" id="PS51078">
    <property type="entry name" value="ICLR_ED"/>
    <property type="match status" value="1"/>
</dbReference>
<feature type="domain" description="HTH iclR-type" evidence="4">
    <location>
        <begin position="20"/>
        <end position="81"/>
    </location>
</feature>
<evidence type="ECO:0000259" key="4">
    <source>
        <dbReference type="PROSITE" id="PS51077"/>
    </source>
</evidence>
<evidence type="ECO:0000256" key="2">
    <source>
        <dbReference type="ARBA" id="ARBA00023125"/>
    </source>
</evidence>
<evidence type="ECO:0008006" key="8">
    <source>
        <dbReference type="Google" id="ProtNLM"/>
    </source>
</evidence>